<sequence length="352" mass="38767">MLNLNDKETLDIITTQMEAATARTRTTLKYEERVNQFSSSPVWSANDTAHTNLIHEFTELLANKLVQSFNATQGLHETDFMDRFWLQSTATDSEHSTITAFLASDGDNHELMSIIDPLSTDGYMVATNLPTLLQITAQDGPQIDYSESEMKALSALTKALYATGYQFRSVDETVLQPVAGLTFGTKFDNDKPLTNSATITEPGNVRLFVETDDPVASFHVYDDEGHDWMDLGAASEPGDGLAWESTTIPDELVGSNLTLSVNVHSDQNVPALDELFVTAANNAILMRETTREGQYVLALPDHNDLTVTVDAEQGNISLGYPDATVQVVELVHNYAFLGTWLRGVLPKRPAFN</sequence>
<gene>
    <name evidence="1" type="ORF">FC50_GL002209</name>
</gene>
<dbReference type="Proteomes" id="UP000051922">
    <property type="component" value="Unassembled WGS sequence"/>
</dbReference>
<dbReference type="STRING" id="1423783.FC50_GL002209"/>
<dbReference type="RefSeq" id="WP_054649704.1">
    <property type="nucleotide sequence ID" value="NZ_AZFJ01000017.1"/>
</dbReference>
<accession>A0A0R1U2S6</accession>
<organism evidence="1 2">
    <name type="scientific">Lacticaseibacillus pantheris DSM 15945 = JCM 12539 = NBRC 106106</name>
    <dbReference type="NCBI Taxonomy" id="1423783"/>
    <lineage>
        <taxon>Bacteria</taxon>
        <taxon>Bacillati</taxon>
        <taxon>Bacillota</taxon>
        <taxon>Bacilli</taxon>
        <taxon>Lactobacillales</taxon>
        <taxon>Lactobacillaceae</taxon>
        <taxon>Lacticaseibacillus</taxon>
    </lineage>
</organism>
<protein>
    <submittedName>
        <fullName evidence="1">Uncharacterized protein</fullName>
    </submittedName>
</protein>
<dbReference type="AlphaFoldDB" id="A0A0R1U2S6"/>
<reference evidence="1 2" key="1">
    <citation type="journal article" date="2015" name="Genome Announc.">
        <title>Expanding the biotechnology potential of lactobacilli through comparative genomics of 213 strains and associated genera.</title>
        <authorList>
            <person name="Sun Z."/>
            <person name="Harris H.M."/>
            <person name="McCann A."/>
            <person name="Guo C."/>
            <person name="Argimon S."/>
            <person name="Zhang W."/>
            <person name="Yang X."/>
            <person name="Jeffery I.B."/>
            <person name="Cooney J.C."/>
            <person name="Kagawa T.F."/>
            <person name="Liu W."/>
            <person name="Song Y."/>
            <person name="Salvetti E."/>
            <person name="Wrobel A."/>
            <person name="Rasinkangas P."/>
            <person name="Parkhill J."/>
            <person name="Rea M.C."/>
            <person name="O'Sullivan O."/>
            <person name="Ritari J."/>
            <person name="Douillard F.P."/>
            <person name="Paul Ross R."/>
            <person name="Yang R."/>
            <person name="Briner A.E."/>
            <person name="Felis G.E."/>
            <person name="de Vos W.M."/>
            <person name="Barrangou R."/>
            <person name="Klaenhammer T.R."/>
            <person name="Caufield P.W."/>
            <person name="Cui Y."/>
            <person name="Zhang H."/>
            <person name="O'Toole P.W."/>
        </authorList>
    </citation>
    <scope>NUCLEOTIDE SEQUENCE [LARGE SCALE GENOMIC DNA]</scope>
    <source>
        <strain evidence="1 2">DSM 15945</strain>
    </source>
</reference>
<keyword evidence="2" id="KW-1185">Reference proteome</keyword>
<dbReference type="EMBL" id="AZFJ01000017">
    <property type="protein sequence ID" value="KRL87629.1"/>
    <property type="molecule type" value="Genomic_DNA"/>
</dbReference>
<evidence type="ECO:0000313" key="2">
    <source>
        <dbReference type="Proteomes" id="UP000051922"/>
    </source>
</evidence>
<proteinExistence type="predicted"/>
<dbReference type="PATRIC" id="fig|1423783.4.peg.2262"/>
<name>A0A0R1U2S6_9LACO</name>
<dbReference type="OrthoDB" id="2314258at2"/>
<comment type="caution">
    <text evidence="1">The sequence shown here is derived from an EMBL/GenBank/DDBJ whole genome shotgun (WGS) entry which is preliminary data.</text>
</comment>
<evidence type="ECO:0000313" key="1">
    <source>
        <dbReference type="EMBL" id="KRL87629.1"/>
    </source>
</evidence>